<evidence type="ECO:0000313" key="3">
    <source>
        <dbReference type="EMBL" id="KAK1295532.1"/>
    </source>
</evidence>
<sequence>MVATAVAAVAAPPVASSNAARRLLCFSNCRPHSLSLPQRPLSPSIRFESSPTLQWLQPNLNRTRKSSRRLKSSPSENPSTEAPSETWRLEPVGDGDSKHIGFRVPLPGAFEMVSNVVTVGRLAEKADMVIPVATVSGLHARLEKKGGALLVTDLDSTNGTFINDKKLKPGDVTTVSPGSCLTFGDMHLAIFRVSKLKSTTVSSEPDESESQPSTDGQTELEIAS</sequence>
<feature type="region of interest" description="Disordered" evidence="1">
    <location>
        <begin position="59"/>
        <end position="92"/>
    </location>
</feature>
<keyword evidence="4" id="KW-1185">Reference proteome</keyword>
<evidence type="ECO:0000256" key="1">
    <source>
        <dbReference type="SAM" id="MobiDB-lite"/>
    </source>
</evidence>
<feature type="compositionally biased region" description="Polar residues" evidence="1">
    <location>
        <begin position="74"/>
        <end position="83"/>
    </location>
</feature>
<organism evidence="3 4">
    <name type="scientific">Acorus calamus</name>
    <name type="common">Sweet flag</name>
    <dbReference type="NCBI Taxonomy" id="4465"/>
    <lineage>
        <taxon>Eukaryota</taxon>
        <taxon>Viridiplantae</taxon>
        <taxon>Streptophyta</taxon>
        <taxon>Embryophyta</taxon>
        <taxon>Tracheophyta</taxon>
        <taxon>Spermatophyta</taxon>
        <taxon>Magnoliopsida</taxon>
        <taxon>Liliopsida</taxon>
        <taxon>Acoraceae</taxon>
        <taxon>Acorus</taxon>
    </lineage>
</organism>
<reference evidence="3" key="1">
    <citation type="journal article" date="2023" name="Nat. Commun.">
        <title>Diploid and tetraploid genomes of Acorus and the evolution of monocots.</title>
        <authorList>
            <person name="Ma L."/>
            <person name="Liu K.W."/>
            <person name="Li Z."/>
            <person name="Hsiao Y.Y."/>
            <person name="Qi Y."/>
            <person name="Fu T."/>
            <person name="Tang G.D."/>
            <person name="Zhang D."/>
            <person name="Sun W.H."/>
            <person name="Liu D.K."/>
            <person name="Li Y."/>
            <person name="Chen G.Z."/>
            <person name="Liu X.D."/>
            <person name="Liao X.Y."/>
            <person name="Jiang Y.T."/>
            <person name="Yu X."/>
            <person name="Hao Y."/>
            <person name="Huang J."/>
            <person name="Zhao X.W."/>
            <person name="Ke S."/>
            <person name="Chen Y.Y."/>
            <person name="Wu W.L."/>
            <person name="Hsu J.L."/>
            <person name="Lin Y.F."/>
            <person name="Huang M.D."/>
            <person name="Li C.Y."/>
            <person name="Huang L."/>
            <person name="Wang Z.W."/>
            <person name="Zhao X."/>
            <person name="Zhong W.Y."/>
            <person name="Peng D.H."/>
            <person name="Ahmad S."/>
            <person name="Lan S."/>
            <person name="Zhang J.S."/>
            <person name="Tsai W.C."/>
            <person name="Van de Peer Y."/>
            <person name="Liu Z.J."/>
        </authorList>
    </citation>
    <scope>NUCLEOTIDE SEQUENCE</scope>
    <source>
        <strain evidence="3">CP</strain>
    </source>
</reference>
<comment type="caution">
    <text evidence="3">The sequence shown here is derived from an EMBL/GenBank/DDBJ whole genome shotgun (WGS) entry which is preliminary data.</text>
</comment>
<dbReference type="Gene3D" id="2.60.200.20">
    <property type="match status" value="1"/>
</dbReference>
<dbReference type="InterPro" id="IPR000253">
    <property type="entry name" value="FHA_dom"/>
</dbReference>
<reference evidence="3" key="2">
    <citation type="submission" date="2023-06" db="EMBL/GenBank/DDBJ databases">
        <authorList>
            <person name="Ma L."/>
            <person name="Liu K.-W."/>
            <person name="Li Z."/>
            <person name="Hsiao Y.-Y."/>
            <person name="Qi Y."/>
            <person name="Fu T."/>
            <person name="Tang G."/>
            <person name="Zhang D."/>
            <person name="Sun W.-H."/>
            <person name="Liu D.-K."/>
            <person name="Li Y."/>
            <person name="Chen G.-Z."/>
            <person name="Liu X.-D."/>
            <person name="Liao X.-Y."/>
            <person name="Jiang Y.-T."/>
            <person name="Yu X."/>
            <person name="Hao Y."/>
            <person name="Huang J."/>
            <person name="Zhao X.-W."/>
            <person name="Ke S."/>
            <person name="Chen Y.-Y."/>
            <person name="Wu W.-L."/>
            <person name="Hsu J.-L."/>
            <person name="Lin Y.-F."/>
            <person name="Huang M.-D."/>
            <person name="Li C.-Y."/>
            <person name="Huang L."/>
            <person name="Wang Z.-W."/>
            <person name="Zhao X."/>
            <person name="Zhong W.-Y."/>
            <person name="Peng D.-H."/>
            <person name="Ahmad S."/>
            <person name="Lan S."/>
            <person name="Zhang J.-S."/>
            <person name="Tsai W.-C."/>
            <person name="Van De Peer Y."/>
            <person name="Liu Z.-J."/>
        </authorList>
    </citation>
    <scope>NUCLEOTIDE SEQUENCE</scope>
    <source>
        <strain evidence="3">CP</strain>
        <tissue evidence="3">Leaves</tissue>
    </source>
</reference>
<dbReference type="PANTHER" id="PTHR23308">
    <property type="entry name" value="NUCLEAR INHIBITOR OF PROTEIN PHOSPHATASE-1"/>
    <property type="match status" value="1"/>
</dbReference>
<dbReference type="InterPro" id="IPR008984">
    <property type="entry name" value="SMAD_FHA_dom_sf"/>
</dbReference>
<feature type="region of interest" description="Disordered" evidence="1">
    <location>
        <begin position="199"/>
        <end position="224"/>
    </location>
</feature>
<protein>
    <recommendedName>
        <fullName evidence="2">FHA domain-containing protein</fullName>
    </recommendedName>
</protein>
<dbReference type="SUPFAM" id="SSF49879">
    <property type="entry name" value="SMAD/FHA domain"/>
    <property type="match status" value="1"/>
</dbReference>
<accession>A0AAV9D3U4</accession>
<name>A0AAV9D3U4_ACOCL</name>
<dbReference type="Proteomes" id="UP001180020">
    <property type="component" value="Unassembled WGS sequence"/>
</dbReference>
<feature type="compositionally biased region" description="Basic residues" evidence="1">
    <location>
        <begin position="62"/>
        <end position="71"/>
    </location>
</feature>
<dbReference type="Pfam" id="PF00498">
    <property type="entry name" value="FHA"/>
    <property type="match status" value="1"/>
</dbReference>
<dbReference type="SMART" id="SM00240">
    <property type="entry name" value="FHA"/>
    <property type="match status" value="1"/>
</dbReference>
<feature type="domain" description="FHA" evidence="2">
    <location>
        <begin position="117"/>
        <end position="167"/>
    </location>
</feature>
<dbReference type="CDD" id="cd00060">
    <property type="entry name" value="FHA"/>
    <property type="match status" value="1"/>
</dbReference>
<proteinExistence type="predicted"/>
<dbReference type="PROSITE" id="PS50006">
    <property type="entry name" value="FHA_DOMAIN"/>
    <property type="match status" value="1"/>
</dbReference>
<evidence type="ECO:0000313" key="4">
    <source>
        <dbReference type="Proteomes" id="UP001180020"/>
    </source>
</evidence>
<dbReference type="InterPro" id="IPR050923">
    <property type="entry name" value="Cell_Proc_Reg/RNA_Proc"/>
</dbReference>
<gene>
    <name evidence="3" type="ORF">QJS10_CPA16g01330</name>
</gene>
<evidence type="ECO:0000259" key="2">
    <source>
        <dbReference type="PROSITE" id="PS50006"/>
    </source>
</evidence>
<dbReference type="AlphaFoldDB" id="A0AAV9D3U4"/>
<dbReference type="EMBL" id="JAUJYO010000016">
    <property type="protein sequence ID" value="KAK1295532.1"/>
    <property type="molecule type" value="Genomic_DNA"/>
</dbReference>
<dbReference type="FunFam" id="2.60.200.20:FF:000063">
    <property type="entry name" value="Predicted protein"/>
    <property type="match status" value="1"/>
</dbReference>